<protein>
    <submittedName>
        <fullName evidence="2">Uncharacterized protein</fullName>
    </submittedName>
</protein>
<keyword evidence="1" id="KW-1133">Transmembrane helix</keyword>
<dbReference type="Gene3D" id="3.10.10.10">
    <property type="entry name" value="HIV Type 1 Reverse Transcriptase, subunit A, domain 1"/>
    <property type="match status" value="1"/>
</dbReference>
<name>A0AA38WB27_9ASTR</name>
<dbReference type="InterPro" id="IPR043502">
    <property type="entry name" value="DNA/RNA_pol_sf"/>
</dbReference>
<gene>
    <name evidence="2" type="ORF">OSB04_025127</name>
</gene>
<keyword evidence="1" id="KW-0472">Membrane</keyword>
<keyword evidence="1" id="KW-0812">Transmembrane</keyword>
<feature type="transmembrane region" description="Helical" evidence="1">
    <location>
        <begin position="102"/>
        <end position="124"/>
    </location>
</feature>
<dbReference type="Proteomes" id="UP001172457">
    <property type="component" value="Chromosome 6"/>
</dbReference>
<evidence type="ECO:0000313" key="3">
    <source>
        <dbReference type="Proteomes" id="UP001172457"/>
    </source>
</evidence>
<dbReference type="AntiFam" id="ANF00010">
    <property type="entry name" value="tRNA translation"/>
</dbReference>
<evidence type="ECO:0000313" key="2">
    <source>
        <dbReference type="EMBL" id="KAJ9545420.1"/>
    </source>
</evidence>
<keyword evidence="3" id="KW-1185">Reference proteome</keyword>
<dbReference type="EMBL" id="JARYMX010000006">
    <property type="protein sequence ID" value="KAJ9545420.1"/>
    <property type="molecule type" value="Genomic_DNA"/>
</dbReference>
<reference evidence="2" key="1">
    <citation type="submission" date="2023-03" db="EMBL/GenBank/DDBJ databases">
        <title>Chromosome-scale reference genome and RAD-based genetic map of yellow starthistle (Centaurea solstitialis) reveal putative structural variation and QTLs associated with invader traits.</title>
        <authorList>
            <person name="Reatini B."/>
            <person name="Cang F.A."/>
            <person name="Jiang Q."/>
            <person name="Mckibben M.T.W."/>
            <person name="Barker M.S."/>
            <person name="Rieseberg L.H."/>
            <person name="Dlugosch K.M."/>
        </authorList>
    </citation>
    <scope>NUCLEOTIDE SEQUENCE</scope>
    <source>
        <strain evidence="2">CAN-66</strain>
        <tissue evidence="2">Leaf</tissue>
    </source>
</reference>
<accession>A0AA38WB27</accession>
<comment type="caution">
    <text evidence="2">The sequence shown here is derived from an EMBL/GenBank/DDBJ whole genome shotgun (WGS) entry which is preliminary data.</text>
</comment>
<organism evidence="2 3">
    <name type="scientific">Centaurea solstitialis</name>
    <name type="common">yellow star-thistle</name>
    <dbReference type="NCBI Taxonomy" id="347529"/>
    <lineage>
        <taxon>Eukaryota</taxon>
        <taxon>Viridiplantae</taxon>
        <taxon>Streptophyta</taxon>
        <taxon>Embryophyta</taxon>
        <taxon>Tracheophyta</taxon>
        <taxon>Spermatophyta</taxon>
        <taxon>Magnoliopsida</taxon>
        <taxon>eudicotyledons</taxon>
        <taxon>Gunneridae</taxon>
        <taxon>Pentapetalae</taxon>
        <taxon>asterids</taxon>
        <taxon>campanulids</taxon>
        <taxon>Asterales</taxon>
        <taxon>Asteraceae</taxon>
        <taxon>Carduoideae</taxon>
        <taxon>Cardueae</taxon>
        <taxon>Centaureinae</taxon>
        <taxon>Centaurea</taxon>
    </lineage>
</organism>
<evidence type="ECO:0000256" key="1">
    <source>
        <dbReference type="SAM" id="Phobius"/>
    </source>
</evidence>
<sequence>MKEDEFWREKRVRRKRLLKFAGKDGRSSLEEMTGENDRLPAKQVSRYIQNSTKARLAQLVERKALNLVVVGSSPTLNQKARLAQLVERKALNLVVVGSSPTYLYHLAPFEIMSSSSWGALVLFVKKKDDTTRMRIDCHELNKSTMKN</sequence>
<dbReference type="AlphaFoldDB" id="A0AA38WB27"/>
<dbReference type="SUPFAM" id="SSF56672">
    <property type="entry name" value="DNA/RNA polymerases"/>
    <property type="match status" value="1"/>
</dbReference>
<proteinExistence type="predicted"/>